<comment type="caution">
    <text evidence="9">The sequence shown here is derived from an EMBL/GenBank/DDBJ whole genome shotgun (WGS) entry which is preliminary data.</text>
</comment>
<feature type="domain" description="Acyl-CoA dehydrogenase/oxidase C-terminal" evidence="6">
    <location>
        <begin position="234"/>
        <end position="382"/>
    </location>
</feature>
<comment type="cofactor">
    <cofactor evidence="1 5">
        <name>FAD</name>
        <dbReference type="ChEBI" id="CHEBI:57692"/>
    </cofactor>
</comment>
<keyword evidence="9" id="KW-0378">Hydrolase</keyword>
<evidence type="ECO:0000259" key="6">
    <source>
        <dbReference type="Pfam" id="PF00441"/>
    </source>
</evidence>
<evidence type="ECO:0000256" key="3">
    <source>
        <dbReference type="ARBA" id="ARBA00022630"/>
    </source>
</evidence>
<dbReference type="InterPro" id="IPR046373">
    <property type="entry name" value="Acyl-CoA_Oxase/DH_mid-dom_sf"/>
</dbReference>
<keyword evidence="3 5" id="KW-0285">Flavoprotein</keyword>
<feature type="domain" description="Acyl-CoA oxidase/dehydrogenase middle" evidence="7">
    <location>
        <begin position="122"/>
        <end position="217"/>
    </location>
</feature>
<proteinExistence type="inferred from homology"/>
<dbReference type="InterPro" id="IPR009100">
    <property type="entry name" value="AcylCoA_DH/oxidase_NM_dom_sf"/>
</dbReference>
<dbReference type="Gene3D" id="1.20.140.10">
    <property type="entry name" value="Butyryl-CoA Dehydrogenase, subunit A, domain 3"/>
    <property type="match status" value="1"/>
</dbReference>
<dbReference type="Pfam" id="PF00441">
    <property type="entry name" value="Acyl-CoA_dh_1"/>
    <property type="match status" value="1"/>
</dbReference>
<dbReference type="InterPro" id="IPR009075">
    <property type="entry name" value="AcylCo_DH/oxidase_C"/>
</dbReference>
<evidence type="ECO:0000256" key="4">
    <source>
        <dbReference type="ARBA" id="ARBA00022827"/>
    </source>
</evidence>
<keyword evidence="10" id="KW-1185">Reference proteome</keyword>
<dbReference type="InterPro" id="IPR037069">
    <property type="entry name" value="AcylCoA_DH/ox_N_sf"/>
</dbReference>
<organism evidence="9 10">
    <name type="scientific">Mycolicibacterium frederiksbergense</name>
    <dbReference type="NCBI Taxonomy" id="117567"/>
    <lineage>
        <taxon>Bacteria</taxon>
        <taxon>Bacillati</taxon>
        <taxon>Actinomycetota</taxon>
        <taxon>Actinomycetes</taxon>
        <taxon>Mycobacteriales</taxon>
        <taxon>Mycobacteriaceae</taxon>
        <taxon>Mycolicibacterium</taxon>
    </lineage>
</organism>
<evidence type="ECO:0000256" key="1">
    <source>
        <dbReference type="ARBA" id="ARBA00001974"/>
    </source>
</evidence>
<dbReference type="Proteomes" id="UP001160130">
    <property type="component" value="Unassembled WGS sequence"/>
</dbReference>
<dbReference type="Gene3D" id="2.40.110.10">
    <property type="entry name" value="Butyryl-CoA Dehydrogenase, subunit A, domain 2"/>
    <property type="match status" value="1"/>
</dbReference>
<accession>A0ABT6L6Q9</accession>
<dbReference type="EC" id="3.13.1.4" evidence="9"/>
<evidence type="ECO:0000256" key="2">
    <source>
        <dbReference type="ARBA" id="ARBA00009347"/>
    </source>
</evidence>
<evidence type="ECO:0000313" key="9">
    <source>
        <dbReference type="EMBL" id="MDH6198604.1"/>
    </source>
</evidence>
<comment type="similarity">
    <text evidence="2 5">Belongs to the acyl-CoA dehydrogenase family.</text>
</comment>
<dbReference type="PANTHER" id="PTHR43884">
    <property type="entry name" value="ACYL-COA DEHYDROGENASE"/>
    <property type="match status" value="1"/>
</dbReference>
<dbReference type="PIRSF" id="PIRSF016578">
    <property type="entry name" value="HsaA"/>
    <property type="match status" value="1"/>
</dbReference>
<name>A0ABT6L6Q9_9MYCO</name>
<dbReference type="SUPFAM" id="SSF47203">
    <property type="entry name" value="Acyl-CoA dehydrogenase C-terminal domain-like"/>
    <property type="match status" value="1"/>
</dbReference>
<keyword evidence="5" id="KW-0560">Oxidoreductase</keyword>
<dbReference type="Pfam" id="PF02771">
    <property type="entry name" value="Acyl-CoA_dh_N"/>
    <property type="match status" value="1"/>
</dbReference>
<dbReference type="NCBIfam" id="NF042439">
    <property type="entry name" value="SulpropCoADesulf"/>
    <property type="match status" value="1"/>
</dbReference>
<keyword evidence="4 5" id="KW-0274">FAD</keyword>
<evidence type="ECO:0000313" key="10">
    <source>
        <dbReference type="Proteomes" id="UP001160130"/>
    </source>
</evidence>
<dbReference type="InterPro" id="IPR006091">
    <property type="entry name" value="Acyl-CoA_Oxase/DH_mid-dom"/>
</dbReference>
<feature type="domain" description="Acyl-CoA dehydrogenase/oxidase N-terminal" evidence="8">
    <location>
        <begin position="7"/>
        <end position="117"/>
    </location>
</feature>
<dbReference type="RefSeq" id="WP_280835171.1">
    <property type="nucleotide sequence ID" value="NZ_JARXVE010000011.1"/>
</dbReference>
<dbReference type="PANTHER" id="PTHR43884:SF12">
    <property type="entry name" value="ISOVALERYL-COA DEHYDROGENASE, MITOCHONDRIAL-RELATED"/>
    <property type="match status" value="1"/>
</dbReference>
<dbReference type="Pfam" id="PF02770">
    <property type="entry name" value="Acyl-CoA_dh_M"/>
    <property type="match status" value="1"/>
</dbReference>
<dbReference type="InterPro" id="IPR036250">
    <property type="entry name" value="AcylCo_DH-like_C"/>
</dbReference>
<dbReference type="InterPro" id="IPR050032">
    <property type="entry name" value="AcdA"/>
</dbReference>
<reference evidence="9 10" key="1">
    <citation type="submission" date="2023-04" db="EMBL/GenBank/DDBJ databases">
        <title>Forest soil microbial communities from Buena Vista Peninsula, Colon Province, Panama.</title>
        <authorList>
            <person name="Bouskill N."/>
        </authorList>
    </citation>
    <scope>NUCLEOTIDE SEQUENCE [LARGE SCALE GENOMIC DNA]</scope>
    <source>
        <strain evidence="9 10">AC80</strain>
    </source>
</reference>
<dbReference type="Gene3D" id="1.10.540.10">
    <property type="entry name" value="Acyl-CoA dehydrogenase/oxidase, N-terminal domain"/>
    <property type="match status" value="1"/>
</dbReference>
<sequence>MYEFPLSDTQSILQTQAKELSDGPVRDRAEKVDATESYPWDTVHDLVEAGFMGMTIPVRFGGRGLSYFDAVLVIEQLARNCGITARIVVEANMGGVGAVMAYGSDEQRQLVAQYVLAGDKPAICITEPEAGSAATDMRTTATKVPGGYVLNGTKYWITGGGVSRVHLIFARVIDGDTEDGIAGFLAFRDETDGLRIGERHPAMGLRGIPETFVHLTDMFVPDSQVVRPPGGARGGFAGLMTAYNGQRVGAATVAHGIAQGAFELAVNRLKEREQFGRPLAEFQGLQWMLADMQIGLAAARGLIYNAAQSTDRAGFPDKSLAAQAKVFASENAFRVANDALQMFGAQGYNRSLPLERMVRDSRMFTIGGGTAQMLRNQVASSVLGLKLPQTRDGWSGAETSRAH</sequence>
<dbReference type="GO" id="GO:0016787">
    <property type="term" value="F:hydrolase activity"/>
    <property type="evidence" value="ECO:0007669"/>
    <property type="project" value="UniProtKB-KW"/>
</dbReference>
<protein>
    <submittedName>
        <fullName evidence="9">Alkylation response protein AidB-like acyl-CoA dehydrogenase</fullName>
        <ecNumber evidence="9">3.13.1.4</ecNumber>
    </submittedName>
</protein>
<evidence type="ECO:0000256" key="5">
    <source>
        <dbReference type="RuleBase" id="RU362125"/>
    </source>
</evidence>
<gene>
    <name evidence="9" type="ORF">M2272_005263</name>
</gene>
<dbReference type="EMBL" id="JARXVE010000011">
    <property type="protein sequence ID" value="MDH6198604.1"/>
    <property type="molecule type" value="Genomic_DNA"/>
</dbReference>
<evidence type="ECO:0000259" key="7">
    <source>
        <dbReference type="Pfam" id="PF02770"/>
    </source>
</evidence>
<dbReference type="InterPro" id="IPR013786">
    <property type="entry name" value="AcylCoA_DH/ox_N"/>
</dbReference>
<evidence type="ECO:0000259" key="8">
    <source>
        <dbReference type="Pfam" id="PF02771"/>
    </source>
</evidence>
<dbReference type="SUPFAM" id="SSF56645">
    <property type="entry name" value="Acyl-CoA dehydrogenase NM domain-like"/>
    <property type="match status" value="1"/>
</dbReference>